<accession>A0A428BNX8</accession>
<dbReference type="Proteomes" id="UP000267593">
    <property type="component" value="Unassembled WGS sequence"/>
</dbReference>
<reference evidence="1 2" key="1">
    <citation type="submission" date="2018-11" db="EMBL/GenBank/DDBJ databases">
        <title>Species Designations Belie Phenotypic and Genotypic Heterogeneity in Oral Streptococci.</title>
        <authorList>
            <person name="Velsko I."/>
        </authorList>
    </citation>
    <scope>NUCLEOTIDE SEQUENCE [LARGE SCALE GENOMIC DNA]</scope>
    <source>
        <strain evidence="1 2">BCC63</strain>
    </source>
</reference>
<comment type="caution">
    <text evidence="1">The sequence shown here is derived from an EMBL/GenBank/DDBJ whole genome shotgun (WGS) entry which is preliminary data.</text>
</comment>
<sequence>MSEETSSVILDGTNPTLDVSDLSYEFEKARFTGNITRITTKQAPLNDLTVI</sequence>
<evidence type="ECO:0000313" key="2">
    <source>
        <dbReference type="Proteomes" id="UP000267593"/>
    </source>
</evidence>
<gene>
    <name evidence="1" type="ORF">D8863_08320</name>
</gene>
<dbReference type="RefSeq" id="WP_158084954.1">
    <property type="nucleotide sequence ID" value="NZ_RJNJ01000009.1"/>
</dbReference>
<name>A0A428BNX8_STROR</name>
<evidence type="ECO:0000313" key="1">
    <source>
        <dbReference type="EMBL" id="RSI65788.1"/>
    </source>
</evidence>
<proteinExistence type="predicted"/>
<protein>
    <submittedName>
        <fullName evidence="1">Uncharacterized protein</fullName>
    </submittedName>
</protein>
<dbReference type="EMBL" id="RJNJ01000009">
    <property type="protein sequence ID" value="RSI65788.1"/>
    <property type="molecule type" value="Genomic_DNA"/>
</dbReference>
<organism evidence="1 2">
    <name type="scientific">Streptococcus oralis</name>
    <dbReference type="NCBI Taxonomy" id="1303"/>
    <lineage>
        <taxon>Bacteria</taxon>
        <taxon>Bacillati</taxon>
        <taxon>Bacillota</taxon>
        <taxon>Bacilli</taxon>
        <taxon>Lactobacillales</taxon>
        <taxon>Streptococcaceae</taxon>
        <taxon>Streptococcus</taxon>
    </lineage>
</organism>
<dbReference type="AlphaFoldDB" id="A0A428BNX8"/>